<dbReference type="FunFam" id="1.10.10.10:FF:000014">
    <property type="entry name" value="Cullin 1"/>
    <property type="match status" value="1"/>
</dbReference>
<sequence length="905" mass="102146">MQPSSRFPSAQPDIQSSPPTERKRKRQAQEEATNKQRTLQGLLSGQQEPSRVSASASPRSKRIKQGSANPSTPPPKLARTDMYSFSSRSQTTNGNGVVDLTNGSPTSSPQTRRVNGAMKGRGGLNPHTGAKKLVVKNLKQNTGWDSKAYLEKIWSQLDAALAIIFTGGQGGFSKEDLYRGVENVCRQGGASTLFSRLESRCRQHVEHDLRDSLVRKAGLDDITVLEAVIAEWARWKQEMVVIRAIFFFLDRSYLLSSSKPTLSDLTPQLFRDVVFSTESLKPKTVDGACDLVARDRTQQQALDKTLFRQAVDMFHELQVYSASFEPRFLGTTQNYVAEWSDNLIVEKSLPQYVALAEAFMASEMARCDEFALDASTKRDLLAVLEDHFVVRKETDLTEYEPLASLLDRNAMADLTALYALLNRRRLGDKLRPAFEKWVDETGTSVVFSKNEDDMIVQLLSLKRRLDATWKTAFQRDAALGHGLRESFETFVNKTKKGEATWGTDNTKVGEMIAKYVDQLLRGGAKAIPEVLTARRASSITAPNQPALEKAVEGAEENNEDEEVDEDTEINIQLDQVLDLFRFLQGKAVFEAFYKKDLARRLLMARSASSDAERSMLTRLKTECGAGFTQNLEQMFKDVELAREEMQSYKSRLEERVGYEKGKNVDLTVNILSAAAWPTYPDIPVVIPSNVKKSIDDFELHYKSKHTGRKLDWKHALAHCQMRAKFDKGYKELVVSSFQAVVLLLFNGIKPDEHLPYSHIQTETGLPEQEVKRTLQSLACAKLRPLTKHPKGKEINDTDTFTVNTSFDHPKFRVKINQVQLKETKEENKETHIRVAEDRNFECQAAIVRILKSKKTISHQQLVSETISATMSRGVLAVADIKKNIDRLIEKDYMEREEGNMYSYIA</sequence>
<dbReference type="PROSITE" id="PS01256">
    <property type="entry name" value="CULLIN_1"/>
    <property type="match status" value="1"/>
</dbReference>
<dbReference type="Gene3D" id="3.30.230.130">
    <property type="entry name" value="Cullin, Chain C, Domain 2"/>
    <property type="match status" value="1"/>
</dbReference>
<accession>A0A3M7FLK5</accession>
<feature type="compositionally biased region" description="Polar residues" evidence="6">
    <location>
        <begin position="1"/>
        <end position="19"/>
    </location>
</feature>
<evidence type="ECO:0000256" key="1">
    <source>
        <dbReference type="ARBA" id="ARBA00006019"/>
    </source>
</evidence>
<dbReference type="InterPro" id="IPR019559">
    <property type="entry name" value="Cullin_neddylation_domain"/>
</dbReference>
<feature type="region of interest" description="Disordered" evidence="6">
    <location>
        <begin position="1"/>
        <end position="129"/>
    </location>
</feature>
<proteinExistence type="inferred from homology"/>
<evidence type="ECO:0000256" key="6">
    <source>
        <dbReference type="SAM" id="MobiDB-lite"/>
    </source>
</evidence>
<dbReference type="InterPro" id="IPR036317">
    <property type="entry name" value="Cullin_homology_sf"/>
</dbReference>
<dbReference type="GO" id="GO:0006511">
    <property type="term" value="P:ubiquitin-dependent protein catabolic process"/>
    <property type="evidence" value="ECO:0007669"/>
    <property type="project" value="InterPro"/>
</dbReference>
<dbReference type="InterPro" id="IPR016158">
    <property type="entry name" value="Cullin_homology"/>
</dbReference>
<comment type="similarity">
    <text evidence="1 4 5">Belongs to the cullin family.</text>
</comment>
<dbReference type="GO" id="GO:0031625">
    <property type="term" value="F:ubiquitin protein ligase binding"/>
    <property type="evidence" value="ECO:0007669"/>
    <property type="project" value="InterPro"/>
</dbReference>
<dbReference type="SUPFAM" id="SSF75632">
    <property type="entry name" value="Cullin homology domain"/>
    <property type="match status" value="1"/>
</dbReference>
<dbReference type="AlphaFoldDB" id="A0A3M7FLK5"/>
<keyword evidence="3" id="KW-0832">Ubl conjugation</keyword>
<dbReference type="Pfam" id="PF26557">
    <property type="entry name" value="Cullin_AB"/>
    <property type="match status" value="1"/>
</dbReference>
<reference evidence="8 9" key="1">
    <citation type="journal article" date="2018" name="BMC Genomics">
        <title>Genomic evidence for intraspecific hybridization in a clonal and extremely halotolerant yeast.</title>
        <authorList>
            <person name="Gostincar C."/>
            <person name="Stajich J.E."/>
            <person name="Zupancic J."/>
            <person name="Zalar P."/>
            <person name="Gunde-Cimerman N."/>
        </authorList>
    </citation>
    <scope>NUCLEOTIDE SEQUENCE [LARGE SCALE GENOMIC DNA]</scope>
    <source>
        <strain evidence="8 9">EXF-2788</strain>
    </source>
</reference>
<evidence type="ECO:0000256" key="4">
    <source>
        <dbReference type="PROSITE-ProRule" id="PRU00330"/>
    </source>
</evidence>
<evidence type="ECO:0000256" key="2">
    <source>
        <dbReference type="ARBA" id="ARBA00022499"/>
    </source>
</evidence>
<evidence type="ECO:0000256" key="5">
    <source>
        <dbReference type="RuleBase" id="RU003829"/>
    </source>
</evidence>
<evidence type="ECO:0000259" key="7">
    <source>
        <dbReference type="PROSITE" id="PS50069"/>
    </source>
</evidence>
<dbReference type="SUPFAM" id="SSF46785">
    <property type="entry name" value="Winged helix' DNA-binding domain"/>
    <property type="match status" value="1"/>
</dbReference>
<evidence type="ECO:0000256" key="3">
    <source>
        <dbReference type="ARBA" id="ARBA00022843"/>
    </source>
</evidence>
<dbReference type="InterPro" id="IPR045093">
    <property type="entry name" value="Cullin"/>
</dbReference>
<dbReference type="Proteomes" id="UP000268823">
    <property type="component" value="Unassembled WGS sequence"/>
</dbReference>
<dbReference type="OrthoDB" id="27073at2759"/>
<dbReference type="EMBL" id="QWIR01000060">
    <property type="protein sequence ID" value="RMY89728.1"/>
    <property type="molecule type" value="Genomic_DNA"/>
</dbReference>
<dbReference type="Gene3D" id="1.20.1310.10">
    <property type="entry name" value="Cullin Repeats"/>
    <property type="match status" value="4"/>
</dbReference>
<keyword evidence="2" id="KW-1017">Isopeptide bond</keyword>
<protein>
    <recommendedName>
        <fullName evidence="7">Cullin family profile domain-containing protein</fullName>
    </recommendedName>
</protein>
<dbReference type="Pfam" id="PF00888">
    <property type="entry name" value="Cullin"/>
    <property type="match status" value="1"/>
</dbReference>
<feature type="compositionally biased region" description="Polar residues" evidence="6">
    <location>
        <begin position="83"/>
        <end position="113"/>
    </location>
</feature>
<evidence type="ECO:0000313" key="8">
    <source>
        <dbReference type="EMBL" id="RMY89728.1"/>
    </source>
</evidence>
<evidence type="ECO:0000313" key="9">
    <source>
        <dbReference type="Proteomes" id="UP000268823"/>
    </source>
</evidence>
<dbReference type="InterPro" id="IPR036388">
    <property type="entry name" value="WH-like_DNA-bd_sf"/>
</dbReference>
<dbReference type="InterPro" id="IPR016159">
    <property type="entry name" value="Cullin_repeat-like_dom_sf"/>
</dbReference>
<dbReference type="GO" id="GO:0031461">
    <property type="term" value="C:cullin-RING ubiquitin ligase complex"/>
    <property type="evidence" value="ECO:0007669"/>
    <property type="project" value="InterPro"/>
</dbReference>
<feature type="compositionally biased region" description="Polar residues" evidence="6">
    <location>
        <begin position="35"/>
        <end position="48"/>
    </location>
</feature>
<dbReference type="InterPro" id="IPR001373">
    <property type="entry name" value="Cullin_N"/>
</dbReference>
<comment type="caution">
    <text evidence="8">The sequence shown here is derived from an EMBL/GenBank/DDBJ whole genome shotgun (WGS) entry which is preliminary data.</text>
</comment>
<dbReference type="Gene3D" id="1.10.10.10">
    <property type="entry name" value="Winged helix-like DNA-binding domain superfamily/Winged helix DNA-binding domain"/>
    <property type="match status" value="1"/>
</dbReference>
<name>A0A3M7FLK5_HORWE</name>
<feature type="domain" description="Cullin family profile" evidence="7">
    <location>
        <begin position="507"/>
        <end position="778"/>
    </location>
</feature>
<dbReference type="SMART" id="SM00182">
    <property type="entry name" value="CULLIN"/>
    <property type="match status" value="1"/>
</dbReference>
<dbReference type="FunFam" id="1.20.1310.10:FF:000031">
    <property type="entry name" value="Ubiquitin ligase subunit CulD"/>
    <property type="match status" value="1"/>
</dbReference>
<dbReference type="SUPFAM" id="SSF74788">
    <property type="entry name" value="Cullin repeat-like"/>
    <property type="match status" value="1"/>
</dbReference>
<dbReference type="InterPro" id="IPR016157">
    <property type="entry name" value="Cullin_CS"/>
</dbReference>
<dbReference type="InterPro" id="IPR059120">
    <property type="entry name" value="Cullin-like_AB"/>
</dbReference>
<gene>
    <name evidence="8" type="ORF">D0861_04045</name>
</gene>
<dbReference type="VEuPathDB" id="FungiDB:BTJ68_10631"/>
<feature type="compositionally biased region" description="Low complexity" evidence="6">
    <location>
        <begin position="49"/>
        <end position="58"/>
    </location>
</feature>
<organism evidence="8 9">
    <name type="scientific">Hortaea werneckii</name>
    <name type="common">Black yeast</name>
    <name type="synonym">Cladosporium werneckii</name>
    <dbReference type="NCBI Taxonomy" id="91943"/>
    <lineage>
        <taxon>Eukaryota</taxon>
        <taxon>Fungi</taxon>
        <taxon>Dikarya</taxon>
        <taxon>Ascomycota</taxon>
        <taxon>Pezizomycotina</taxon>
        <taxon>Dothideomycetes</taxon>
        <taxon>Dothideomycetidae</taxon>
        <taxon>Mycosphaerellales</taxon>
        <taxon>Teratosphaeriaceae</taxon>
        <taxon>Hortaea</taxon>
    </lineage>
</organism>
<dbReference type="InterPro" id="IPR036390">
    <property type="entry name" value="WH_DNA-bd_sf"/>
</dbReference>
<dbReference type="Pfam" id="PF10557">
    <property type="entry name" value="Cullin_Nedd8"/>
    <property type="match status" value="1"/>
</dbReference>
<dbReference type="PANTHER" id="PTHR11932">
    <property type="entry name" value="CULLIN"/>
    <property type="match status" value="1"/>
</dbReference>
<dbReference type="SMART" id="SM00884">
    <property type="entry name" value="Cullin_Nedd8"/>
    <property type="match status" value="1"/>
</dbReference>
<dbReference type="PROSITE" id="PS50069">
    <property type="entry name" value="CULLIN_2"/>
    <property type="match status" value="1"/>
</dbReference>